<dbReference type="InterPro" id="IPR004853">
    <property type="entry name" value="Sugar_P_trans_dom"/>
</dbReference>
<evidence type="ECO:0000313" key="12">
    <source>
        <dbReference type="EMBL" id="PSC76807.1"/>
    </source>
</evidence>
<feature type="region of interest" description="Disordered" evidence="8">
    <location>
        <begin position="1469"/>
        <end position="1493"/>
    </location>
</feature>
<dbReference type="SUPFAM" id="SSF51695">
    <property type="entry name" value="PLC-like phosphodiesterases"/>
    <property type="match status" value="1"/>
</dbReference>
<feature type="compositionally biased region" description="Pro residues" evidence="8">
    <location>
        <begin position="626"/>
        <end position="644"/>
    </location>
</feature>
<proteinExistence type="predicted"/>
<feature type="transmembrane region" description="Helical" evidence="9">
    <location>
        <begin position="1147"/>
        <end position="1166"/>
    </location>
</feature>
<dbReference type="GO" id="GO:0006071">
    <property type="term" value="P:glycerol metabolic process"/>
    <property type="evidence" value="ECO:0007669"/>
    <property type="project" value="UniProtKB-KW"/>
</dbReference>
<dbReference type="InterPro" id="IPR037185">
    <property type="entry name" value="EmrE-like"/>
</dbReference>
<feature type="region of interest" description="Disordered" evidence="8">
    <location>
        <begin position="9"/>
        <end position="44"/>
    </location>
</feature>
<feature type="transmembrane region" description="Helical" evidence="9">
    <location>
        <begin position="1227"/>
        <end position="1248"/>
    </location>
</feature>
<comment type="catalytic activity">
    <reaction evidence="7">
        <text>a sn-glycero-3-phosphodiester + H2O = an alcohol + sn-glycerol 3-phosphate + H(+)</text>
        <dbReference type="Rhea" id="RHEA:12969"/>
        <dbReference type="ChEBI" id="CHEBI:15377"/>
        <dbReference type="ChEBI" id="CHEBI:15378"/>
        <dbReference type="ChEBI" id="CHEBI:30879"/>
        <dbReference type="ChEBI" id="CHEBI:57597"/>
        <dbReference type="ChEBI" id="CHEBI:83408"/>
        <dbReference type="EC" id="3.1.4.46"/>
    </reaction>
</comment>
<evidence type="ECO:0000259" key="10">
    <source>
        <dbReference type="Pfam" id="PF03009"/>
    </source>
</evidence>
<keyword evidence="3 9" id="KW-0812">Transmembrane</keyword>
<evidence type="ECO:0000256" key="6">
    <source>
        <dbReference type="ARBA" id="ARBA00023136"/>
    </source>
</evidence>
<evidence type="ECO:0000256" key="8">
    <source>
        <dbReference type="SAM" id="MobiDB-lite"/>
    </source>
</evidence>
<feature type="region of interest" description="Disordered" evidence="8">
    <location>
        <begin position="976"/>
        <end position="1024"/>
    </location>
</feature>
<accession>A0A2P6VRV9</accession>
<evidence type="ECO:0000256" key="1">
    <source>
        <dbReference type="ARBA" id="ARBA00004141"/>
    </source>
</evidence>
<dbReference type="InterPro" id="IPR017946">
    <property type="entry name" value="PLC-like_Pdiesterase_TIM-brl"/>
</dbReference>
<feature type="region of interest" description="Disordered" evidence="8">
    <location>
        <begin position="922"/>
        <end position="942"/>
    </location>
</feature>
<evidence type="ECO:0000256" key="7">
    <source>
        <dbReference type="ARBA" id="ARBA00047512"/>
    </source>
</evidence>
<keyword evidence="4" id="KW-0319">Glycerol metabolism</keyword>
<feature type="transmembrane region" description="Helical" evidence="9">
    <location>
        <begin position="1377"/>
        <end position="1395"/>
    </location>
</feature>
<dbReference type="GO" id="GO:0016020">
    <property type="term" value="C:membrane"/>
    <property type="evidence" value="ECO:0007669"/>
    <property type="project" value="UniProtKB-SubCell"/>
</dbReference>
<evidence type="ECO:0000256" key="9">
    <source>
        <dbReference type="SAM" id="Phobius"/>
    </source>
</evidence>
<feature type="region of interest" description="Disordered" evidence="8">
    <location>
        <begin position="803"/>
        <end position="832"/>
    </location>
</feature>
<keyword evidence="6 9" id="KW-0472">Membrane</keyword>
<dbReference type="EC" id="3.1.4.46" evidence="2"/>
<feature type="transmembrane region" description="Helical" evidence="9">
    <location>
        <begin position="1173"/>
        <end position="1190"/>
    </location>
</feature>
<evidence type="ECO:0000256" key="4">
    <source>
        <dbReference type="ARBA" id="ARBA00022798"/>
    </source>
</evidence>
<dbReference type="CDD" id="cd08556">
    <property type="entry name" value="GDPD"/>
    <property type="match status" value="1"/>
</dbReference>
<dbReference type="GO" id="GO:0006629">
    <property type="term" value="P:lipid metabolic process"/>
    <property type="evidence" value="ECO:0007669"/>
    <property type="project" value="InterPro"/>
</dbReference>
<feature type="compositionally biased region" description="Low complexity" evidence="8">
    <location>
        <begin position="195"/>
        <end position="205"/>
    </location>
</feature>
<feature type="transmembrane region" description="Helical" evidence="9">
    <location>
        <begin position="1053"/>
        <end position="1077"/>
    </location>
</feature>
<feature type="compositionally biased region" description="Acidic residues" evidence="8">
    <location>
        <begin position="1746"/>
        <end position="1764"/>
    </location>
</feature>
<feature type="transmembrane region" description="Helical" evidence="9">
    <location>
        <begin position="1323"/>
        <end position="1340"/>
    </location>
</feature>
<dbReference type="GO" id="GO:0008889">
    <property type="term" value="F:glycerophosphodiester phosphodiesterase activity"/>
    <property type="evidence" value="ECO:0007669"/>
    <property type="project" value="UniProtKB-EC"/>
</dbReference>
<keyword evidence="5 9" id="KW-1133">Transmembrane helix</keyword>
<protein>
    <recommendedName>
        <fullName evidence="2">glycerophosphodiester phosphodiesterase</fullName>
        <ecNumber evidence="2">3.1.4.46</ecNumber>
    </recommendedName>
</protein>
<name>A0A2P6VRV9_9CHLO</name>
<dbReference type="OrthoDB" id="514413at2759"/>
<gene>
    <name evidence="12" type="primary">g957</name>
    <name evidence="12" type="ORF">C2E20_0957</name>
</gene>
<feature type="transmembrane region" description="Helical" evidence="9">
    <location>
        <begin position="1296"/>
        <end position="1317"/>
    </location>
</feature>
<evidence type="ECO:0000256" key="5">
    <source>
        <dbReference type="ARBA" id="ARBA00022989"/>
    </source>
</evidence>
<evidence type="ECO:0000313" key="13">
    <source>
        <dbReference type="Proteomes" id="UP000239649"/>
    </source>
</evidence>
<comment type="subcellular location">
    <subcellularLocation>
        <location evidence="1">Membrane</location>
        <topology evidence="1">Multi-pass membrane protein</topology>
    </subcellularLocation>
</comment>
<dbReference type="Pfam" id="PF03009">
    <property type="entry name" value="GDPD"/>
    <property type="match status" value="1"/>
</dbReference>
<dbReference type="Proteomes" id="UP000239649">
    <property type="component" value="Unassembled WGS sequence"/>
</dbReference>
<feature type="region of interest" description="Disordered" evidence="8">
    <location>
        <begin position="623"/>
        <end position="695"/>
    </location>
</feature>
<feature type="transmembrane region" description="Helical" evidence="9">
    <location>
        <begin position="1268"/>
        <end position="1289"/>
    </location>
</feature>
<feature type="region of interest" description="Disordered" evidence="8">
    <location>
        <begin position="1710"/>
        <end position="1787"/>
    </location>
</feature>
<reference evidence="12 13" key="1">
    <citation type="journal article" date="2018" name="Plant J.">
        <title>Genome sequences of Chlorella sorokiniana UTEX 1602 and Micractinium conductrix SAG 241.80: implications to maltose excretion by a green alga.</title>
        <authorList>
            <person name="Arriola M.B."/>
            <person name="Velmurugan N."/>
            <person name="Zhang Y."/>
            <person name="Plunkett M.H."/>
            <person name="Hondzo H."/>
            <person name="Barney B.M."/>
        </authorList>
    </citation>
    <scope>NUCLEOTIDE SEQUENCE [LARGE SCALE GENOMIC DNA]</scope>
    <source>
        <strain evidence="12 13">SAG 241.80</strain>
    </source>
</reference>
<feature type="compositionally biased region" description="Gly residues" evidence="8">
    <location>
        <begin position="814"/>
        <end position="825"/>
    </location>
</feature>
<dbReference type="InterPro" id="IPR050186">
    <property type="entry name" value="TPT_transporter"/>
</dbReference>
<feature type="domain" description="GP-PDE" evidence="10">
    <location>
        <begin position="1493"/>
        <end position="1665"/>
    </location>
</feature>
<organism evidence="12 13">
    <name type="scientific">Micractinium conductrix</name>
    <dbReference type="NCBI Taxonomy" id="554055"/>
    <lineage>
        <taxon>Eukaryota</taxon>
        <taxon>Viridiplantae</taxon>
        <taxon>Chlorophyta</taxon>
        <taxon>core chlorophytes</taxon>
        <taxon>Trebouxiophyceae</taxon>
        <taxon>Chlorellales</taxon>
        <taxon>Chlorellaceae</taxon>
        <taxon>Chlorella clade</taxon>
        <taxon>Micractinium</taxon>
    </lineage>
</organism>
<feature type="transmembrane region" description="Helical" evidence="9">
    <location>
        <begin position="1120"/>
        <end position="1141"/>
    </location>
</feature>
<dbReference type="EMBL" id="LHPF02000001">
    <property type="protein sequence ID" value="PSC76807.1"/>
    <property type="molecule type" value="Genomic_DNA"/>
</dbReference>
<feature type="compositionally biased region" description="Polar residues" evidence="8">
    <location>
        <begin position="991"/>
        <end position="1002"/>
    </location>
</feature>
<dbReference type="Pfam" id="PF03151">
    <property type="entry name" value="TPT"/>
    <property type="match status" value="1"/>
</dbReference>
<dbReference type="InterPro" id="IPR030395">
    <property type="entry name" value="GP_PDE_dom"/>
</dbReference>
<feature type="region of interest" description="Disordered" evidence="8">
    <location>
        <begin position="186"/>
        <end position="212"/>
    </location>
</feature>
<dbReference type="PANTHER" id="PTHR11132">
    <property type="entry name" value="SOLUTE CARRIER FAMILY 35"/>
    <property type="match status" value="1"/>
</dbReference>
<feature type="domain" description="Sugar phosphate transporter" evidence="11">
    <location>
        <begin position="1054"/>
        <end position="1340"/>
    </location>
</feature>
<dbReference type="SUPFAM" id="SSF103481">
    <property type="entry name" value="Multidrug resistance efflux transporter EmrE"/>
    <property type="match status" value="2"/>
</dbReference>
<feature type="transmembrane region" description="Helical" evidence="9">
    <location>
        <begin position="1083"/>
        <end position="1108"/>
    </location>
</feature>
<evidence type="ECO:0000256" key="2">
    <source>
        <dbReference type="ARBA" id="ARBA00012247"/>
    </source>
</evidence>
<feature type="compositionally biased region" description="Low complexity" evidence="8">
    <location>
        <begin position="1014"/>
        <end position="1024"/>
    </location>
</feature>
<dbReference type="Gene3D" id="3.20.20.190">
    <property type="entry name" value="Phosphatidylinositol (PI) phosphodiesterase"/>
    <property type="match status" value="1"/>
</dbReference>
<sequence length="1787" mass="182562">MSVEALAALLAPPQRPSPPQGTAVTSSYRSREPTAFRGVTRTSGTNSGLQKFDVQFVFCDNGTKKHPKIYGFASLEAAARAFDLLTIKRALEKGRSVQGVLNAGSALGTNHPAADYANSDLLRYLASSTRDDCIYGLKQCAKKGHALQPEALLDELRTGVEAARAEAAEKLRMGDPRQSYEITAKGQERKKRTYGAASAGSAAHPPAAPTSFRQPSAAMLAAMLALGQQQPYGGPAGDGGAVSLGAGDIVGHMVRSMPADSPMAAAVAAMAAAAAENDQMQAANGQMQAANGQMQAAPLAAQPPAAMGVDGAAGQGDERSRTPLDGLAAAIAAVVEAEGEAAYGAAAAAAAAAAEDNAAARGGLAMEQDPAPAALSAAIMAATAATTATEVGGDAASPAQAAANGAAAAASAAAAQQQQAAQQAAQQQVLVAHMLQSHMAAAAGAAAAPSAAAAAAQRLASQGLPLLLEMLRLGSATSQEISAAHDIVHIWGALHQGQNWAAEQTHLPKQYYQGLLPVLQSCPDVASILALTSQLWQSGMLRMLCNAYTASLQQQASTLALLQGGGSSAANATALAQLSSLLAAATGGVGGTDMTAALAGMLQQPGMAQLLGALGGPAAGASGFAAPPPPMPAPAASAPPPPAGRPVRQAAGRLARAQHTLGHAHPGESPAAKRSRRQGDSGPNSEEPPPPPQLQQLLDILSGEEEAAGEEAAEEAAGGGKAAAAAAVPVKGEPTDGQQQLPSLAAVSAFAAAAEQRVAPPPPAPAATAPAALAVQRSLSLQRSLSSSLPLPANQPNVLIVPAVPAPEGKPGEQAGGEAGGGGGKPPVRANVGGKSIELTITAPSQLQQTAPFAAPRGGGAIITTGLNPGSGGAGGTSAAPAGASPRACSAVRPVGGGGAGSGPMVSAFAAAAATLPAAPVPAPQRSKAVHPWPLPPRALSTPATITTGITAPSRSAHANLVPHATGGLDVLSRAASLQPSSESVRAGSHPTPQRANGSSCGDTPAASEPPPVDAAGAEEAAPGAPAAAGSAATGVAATGVAATMAKREALTIFIIICWYASNIGCILTNKGLLSLWGFRGPVFLTLSHMICCSALSFGASSSGLVRLQPVASRAQGYKIVVLAVIFLLTIVLGNVSLRFIPVSFNQAIGSTTPAFTAFLALVLFGERETRQTYLALVPVIVGIVIASGAEPLFNLVGFAACLTATSTRALKSVLQGRLLSDPAEKLNSMSLLGYMAPVAVLFLVPMTLFFEPDSLAQARELGKNWEFWALLALNSVLACAANLTNFLVTKHTSALTLQVLGNAKGVVAVIISLLYFRNPVNVATVCGYCMTVTGVVLYSQSKRATKKQPQYQRMPTSDKLAMANARQTPQPFLRRWVILLALAALAGGAVLLSWRAPSAAPADAGAEEEARDSAAELALLHEQPSDAFCALEAPPLVCAHGGDTSVAPPNTAAAFAAALEGGARCAAPARRRHHGGGGSGGGDSSAAPAGPQVGDFTWAELAALRWEGGERVERAGDVISLVQGDTQQITLDIKTFSVAGEELDEDVMAQEVVNLVARTGCTQCLVWAKSDTVVRMVKDLQPDQRVGYVVMDETAAARAAGMHRLLRIPAAEVIALHFAMATKEITEAARLASKAVHAWTANTAGMMRAVLDAGVDAVVTNHPRKLQAAVDSRWLRCKEARLAAGRRAAARRAAQHGSRHTELRRKIQAERGQQGMMQAETWQQQDQEAETHQRAEEQQQAELAQQEEEELEEEVEEEEEQLEEQQQHEQEEEEEQPGAGRRRGRR</sequence>
<evidence type="ECO:0000256" key="3">
    <source>
        <dbReference type="ARBA" id="ARBA00022692"/>
    </source>
</evidence>
<evidence type="ECO:0000259" key="11">
    <source>
        <dbReference type="Pfam" id="PF03151"/>
    </source>
</evidence>
<comment type="caution">
    <text evidence="12">The sequence shown here is derived from an EMBL/GenBank/DDBJ whole genome shotgun (WGS) entry which is preliminary data.</text>
</comment>
<keyword evidence="13" id="KW-1185">Reference proteome</keyword>